<dbReference type="PROSITE" id="PS52016">
    <property type="entry name" value="TONB_DEPENDENT_REC_3"/>
    <property type="match status" value="1"/>
</dbReference>
<evidence type="ECO:0000256" key="2">
    <source>
        <dbReference type="ARBA" id="ARBA00022448"/>
    </source>
</evidence>
<name>A0A4R8DPY1_9BACT</name>
<feature type="chain" id="PRO_5020924729" evidence="8">
    <location>
        <begin position="22"/>
        <end position="1158"/>
    </location>
</feature>
<dbReference type="InterPro" id="IPR008969">
    <property type="entry name" value="CarboxyPept-like_regulatory"/>
</dbReference>
<dbReference type="GO" id="GO:0009279">
    <property type="term" value="C:cell outer membrane"/>
    <property type="evidence" value="ECO:0007669"/>
    <property type="project" value="UniProtKB-SubCell"/>
</dbReference>
<dbReference type="NCBIfam" id="TIGR04057">
    <property type="entry name" value="SusC_RagA_signa"/>
    <property type="match status" value="1"/>
</dbReference>
<organism evidence="10 11">
    <name type="scientific">Dinghuibacter silviterrae</name>
    <dbReference type="NCBI Taxonomy" id="1539049"/>
    <lineage>
        <taxon>Bacteria</taxon>
        <taxon>Pseudomonadati</taxon>
        <taxon>Bacteroidota</taxon>
        <taxon>Chitinophagia</taxon>
        <taxon>Chitinophagales</taxon>
        <taxon>Chitinophagaceae</taxon>
        <taxon>Dinghuibacter</taxon>
    </lineage>
</organism>
<dbReference type="SUPFAM" id="SSF49464">
    <property type="entry name" value="Carboxypeptidase regulatory domain-like"/>
    <property type="match status" value="1"/>
</dbReference>
<gene>
    <name evidence="10" type="ORF">EDB95_0827</name>
</gene>
<keyword evidence="6 7" id="KW-0998">Cell outer membrane</keyword>
<dbReference type="InterPro" id="IPR036942">
    <property type="entry name" value="Beta-barrel_TonB_sf"/>
</dbReference>
<dbReference type="InterPro" id="IPR012910">
    <property type="entry name" value="Plug_dom"/>
</dbReference>
<evidence type="ECO:0000256" key="8">
    <source>
        <dbReference type="SAM" id="SignalP"/>
    </source>
</evidence>
<dbReference type="OrthoDB" id="9768177at2"/>
<dbReference type="Gene3D" id="2.170.130.10">
    <property type="entry name" value="TonB-dependent receptor, plug domain"/>
    <property type="match status" value="1"/>
</dbReference>
<protein>
    <submittedName>
        <fullName evidence="10">TonB-linked SusC/RagA family outer membrane protein</fullName>
    </submittedName>
</protein>
<dbReference type="InterPro" id="IPR023997">
    <property type="entry name" value="TonB-dep_OMP_SusC/RagA_CS"/>
</dbReference>
<dbReference type="Gene3D" id="2.60.40.1120">
    <property type="entry name" value="Carboxypeptidase-like, regulatory domain"/>
    <property type="match status" value="1"/>
</dbReference>
<evidence type="ECO:0000256" key="3">
    <source>
        <dbReference type="ARBA" id="ARBA00022452"/>
    </source>
</evidence>
<keyword evidence="2 7" id="KW-0813">Transport</keyword>
<feature type="signal peptide" evidence="8">
    <location>
        <begin position="1"/>
        <end position="21"/>
    </location>
</feature>
<keyword evidence="11" id="KW-1185">Reference proteome</keyword>
<dbReference type="AlphaFoldDB" id="A0A4R8DPY1"/>
<comment type="similarity">
    <text evidence="7">Belongs to the TonB-dependent receptor family.</text>
</comment>
<comment type="caution">
    <text evidence="10">The sequence shown here is derived from an EMBL/GenBank/DDBJ whole genome shotgun (WGS) entry which is preliminary data.</text>
</comment>
<sequence length="1158" mass="128313">MRLLYAIFFFCCLLISEKGNAQAISISFVRAPLKQVLRVVEKKTGYRFNYVSKYVASARPVTFTARDATLEQVLELCFKGQALTYRVEIADRTVQVIPVAAASPPEAVVLRDVGGKVMDEKGDPIEGVSVGVDGSDRGTFTNDRGTFLLTGLPSNASLVFTHIGYGRQIVKIDGIKDVILTLKPLAQTMTDLSIEVSTGYQTIPRDRSPGSYDFIKEDLVNRSVTTNILDRMENLTPGVLYNHGDAAATDALLVRGRSTIYANAAPLVVVDNFPYDGDLANINPNDVESITILKDAASASIWGARAGNGVIVITTKSGKTEKPTVSVNSSVTIQGKPGLYNISTISSADAITVEDSLYNWGFYPSDQNNPFHLPAPPVKDILDSVNNGYLTAAQAQARMQALAGHDVRSDMKKYFFRTSVNQQHSVNISGKTDNVNYYFSAGWDHDVSELVTEKDDRVTLRSKSSFKISPALRADVGVNFVENISQAGDNQAPNIVGFYSGQRLYPYAQLADARGNPLPVYLNYNKDFVQSSQAAGLLDWTYRPLADMYDENNTTIIRDYVLDGALQYKIVPGLSLDLKYQFENQILGQNDLFNDSSYHARDVINTYTQVNPTTGDLSNPVPMGGILYVYNTEIVSQQGRAQLNYSNTWKGKHRLDVLGGWEIRRAVTTANSNQFYGYDPNDVLVNPNIDYSTVYKEYGLPTMAQIPNNESIAKGVDDFLSYYANGAYTYDGRLTVSASARKDEANLFGVNTNEKGTPLWSSGAGWTISKERFYDWNWLPFLKARVTYGYNGNISRLASALTTTTAYPALTTAATRAVINNPPNNKLRWEKVGMFNAGIDFTTKDQVVDGSLEFYTKNDVDLIAQAPVDPTLGVSSFYGNVASMKGKGIDLRVTTRNLKSLLQWYTTFILSYSSTKVTKFDMPSPALGSTYVSVASSSINPVLGKPVFSYFSYRWNGLDPYNGNPIGYLNGKPTEDAASIVGQTTLDSMVYNGPATPVFFGALRNDLAYKRLSLSFNISYKFGYYFRKPSVDYFQLFNNNTTNGDYARRWMKPGDEVRTHVPSAPSTAQFDHNRDNFYEASKVLVSKADNIRLEDIRLSYDIDKTVWRQMPFGHVRLYIYASNLGPLWKANAFGIDPYYNNNTRLEAVALSVGTTIDF</sequence>
<evidence type="ECO:0000313" key="11">
    <source>
        <dbReference type="Proteomes" id="UP000294498"/>
    </source>
</evidence>
<dbReference type="InterPro" id="IPR023996">
    <property type="entry name" value="TonB-dep_OMP_SusC/RagA"/>
</dbReference>
<evidence type="ECO:0000256" key="1">
    <source>
        <dbReference type="ARBA" id="ARBA00004571"/>
    </source>
</evidence>
<evidence type="ECO:0000259" key="9">
    <source>
        <dbReference type="Pfam" id="PF07715"/>
    </source>
</evidence>
<dbReference type="InterPro" id="IPR039426">
    <property type="entry name" value="TonB-dep_rcpt-like"/>
</dbReference>
<keyword evidence="4 7" id="KW-0812">Transmembrane</keyword>
<dbReference type="Pfam" id="PF13715">
    <property type="entry name" value="CarbopepD_reg_2"/>
    <property type="match status" value="1"/>
</dbReference>
<evidence type="ECO:0000313" key="10">
    <source>
        <dbReference type="EMBL" id="TDW99815.1"/>
    </source>
</evidence>
<evidence type="ECO:0000256" key="5">
    <source>
        <dbReference type="ARBA" id="ARBA00023136"/>
    </source>
</evidence>
<evidence type="ECO:0000256" key="4">
    <source>
        <dbReference type="ARBA" id="ARBA00022692"/>
    </source>
</evidence>
<keyword evidence="5 7" id="KW-0472">Membrane</keyword>
<comment type="subcellular location">
    <subcellularLocation>
        <location evidence="1 7">Cell outer membrane</location>
        <topology evidence="1 7">Multi-pass membrane protein</topology>
    </subcellularLocation>
</comment>
<feature type="domain" description="TonB-dependent receptor plug" evidence="9">
    <location>
        <begin position="207"/>
        <end position="310"/>
    </location>
</feature>
<keyword evidence="3 7" id="KW-1134">Transmembrane beta strand</keyword>
<dbReference type="Pfam" id="PF07715">
    <property type="entry name" value="Plug"/>
    <property type="match status" value="1"/>
</dbReference>
<dbReference type="NCBIfam" id="TIGR04056">
    <property type="entry name" value="OMP_RagA_SusC"/>
    <property type="match status" value="1"/>
</dbReference>
<dbReference type="Gene3D" id="2.40.170.20">
    <property type="entry name" value="TonB-dependent receptor, beta-barrel domain"/>
    <property type="match status" value="1"/>
</dbReference>
<proteinExistence type="inferred from homology"/>
<evidence type="ECO:0000256" key="6">
    <source>
        <dbReference type="ARBA" id="ARBA00023237"/>
    </source>
</evidence>
<accession>A0A4R8DPY1</accession>
<evidence type="ECO:0000256" key="7">
    <source>
        <dbReference type="PROSITE-ProRule" id="PRU01360"/>
    </source>
</evidence>
<dbReference type="InterPro" id="IPR037066">
    <property type="entry name" value="Plug_dom_sf"/>
</dbReference>
<dbReference type="SUPFAM" id="SSF56935">
    <property type="entry name" value="Porins"/>
    <property type="match status" value="1"/>
</dbReference>
<dbReference type="Proteomes" id="UP000294498">
    <property type="component" value="Unassembled WGS sequence"/>
</dbReference>
<dbReference type="RefSeq" id="WP_133990836.1">
    <property type="nucleotide sequence ID" value="NZ_SODV01000001.1"/>
</dbReference>
<dbReference type="EMBL" id="SODV01000001">
    <property type="protein sequence ID" value="TDW99815.1"/>
    <property type="molecule type" value="Genomic_DNA"/>
</dbReference>
<reference evidence="10 11" key="1">
    <citation type="submission" date="2019-03" db="EMBL/GenBank/DDBJ databases">
        <title>Genomic Encyclopedia of Type Strains, Phase IV (KMG-IV): sequencing the most valuable type-strain genomes for metagenomic binning, comparative biology and taxonomic classification.</title>
        <authorList>
            <person name="Goeker M."/>
        </authorList>
    </citation>
    <scope>NUCLEOTIDE SEQUENCE [LARGE SCALE GENOMIC DNA]</scope>
    <source>
        <strain evidence="10 11">DSM 100059</strain>
    </source>
</reference>
<keyword evidence="8" id="KW-0732">Signal</keyword>